<comment type="caution">
    <text evidence="1">The sequence shown here is derived from an EMBL/GenBank/DDBJ whole genome shotgun (WGS) entry which is preliminary data.</text>
</comment>
<evidence type="ECO:0000313" key="1">
    <source>
        <dbReference type="EMBL" id="CAI9556793.1"/>
    </source>
</evidence>
<dbReference type="EMBL" id="CATNWA010008786">
    <property type="protein sequence ID" value="CAI9556793.1"/>
    <property type="molecule type" value="Genomic_DNA"/>
</dbReference>
<protein>
    <submittedName>
        <fullName evidence="1">Uncharacterized protein</fullName>
    </submittedName>
</protein>
<proteinExistence type="predicted"/>
<keyword evidence="2" id="KW-1185">Reference proteome</keyword>
<gene>
    <name evidence="1" type="ORF">SPARVUS_LOCUS4591786</name>
</gene>
<evidence type="ECO:0000313" key="2">
    <source>
        <dbReference type="Proteomes" id="UP001162483"/>
    </source>
</evidence>
<reference evidence="1" key="1">
    <citation type="submission" date="2023-05" db="EMBL/GenBank/DDBJ databases">
        <authorList>
            <person name="Stuckert A."/>
        </authorList>
    </citation>
    <scope>NUCLEOTIDE SEQUENCE</scope>
</reference>
<name>A0ABN9C9R9_9NEOB</name>
<sequence>MQDLGKPDIVNAGSGETRYSECRVCGFSNTLSQGRGEKRHWSVCGHIWDWRLPKRYLPDCIV</sequence>
<accession>A0ABN9C9R9</accession>
<feature type="non-terminal residue" evidence="1">
    <location>
        <position position="62"/>
    </location>
</feature>
<organism evidence="1 2">
    <name type="scientific">Staurois parvus</name>
    <dbReference type="NCBI Taxonomy" id="386267"/>
    <lineage>
        <taxon>Eukaryota</taxon>
        <taxon>Metazoa</taxon>
        <taxon>Chordata</taxon>
        <taxon>Craniata</taxon>
        <taxon>Vertebrata</taxon>
        <taxon>Euteleostomi</taxon>
        <taxon>Amphibia</taxon>
        <taxon>Batrachia</taxon>
        <taxon>Anura</taxon>
        <taxon>Neobatrachia</taxon>
        <taxon>Ranoidea</taxon>
        <taxon>Ranidae</taxon>
        <taxon>Staurois</taxon>
    </lineage>
</organism>
<dbReference type="Proteomes" id="UP001162483">
    <property type="component" value="Unassembled WGS sequence"/>
</dbReference>